<dbReference type="NCBIfam" id="NF011442">
    <property type="entry name" value="PRK14869.1-4"/>
    <property type="match status" value="1"/>
</dbReference>
<dbReference type="CDD" id="cd02205">
    <property type="entry name" value="CBS_pair_SF"/>
    <property type="match status" value="1"/>
</dbReference>
<keyword evidence="5" id="KW-0464">Manganese</keyword>
<dbReference type="OrthoDB" id="9766150at2"/>
<keyword evidence="4 10" id="KW-0378">Hydrolase</keyword>
<dbReference type="STRING" id="477974.Daud_0348"/>
<dbReference type="SUPFAM" id="SSF54631">
    <property type="entry name" value="CBS-domain pair"/>
    <property type="match status" value="1"/>
</dbReference>
<dbReference type="PANTHER" id="PTHR12112">
    <property type="entry name" value="BNIP - RELATED"/>
    <property type="match status" value="1"/>
</dbReference>
<organism evidence="10 11">
    <name type="scientific">Desulforudis audaxviator (strain MP104C)</name>
    <dbReference type="NCBI Taxonomy" id="477974"/>
    <lineage>
        <taxon>Bacteria</taxon>
        <taxon>Bacillati</taxon>
        <taxon>Bacillota</taxon>
        <taxon>Clostridia</taxon>
        <taxon>Thermoanaerobacterales</taxon>
        <taxon>Candidatus Desulforudaceae</taxon>
        <taxon>Candidatus Desulforudis</taxon>
    </lineage>
</organism>
<dbReference type="InterPro" id="IPR010766">
    <property type="entry name" value="DRTGG"/>
</dbReference>
<reference evidence="11" key="1">
    <citation type="submission" date="2007-10" db="EMBL/GenBank/DDBJ databases">
        <title>Complete sequence of chromosome of Desulforudis audaxviator MP104C.</title>
        <authorList>
            <person name="Copeland A."/>
            <person name="Lucas S."/>
            <person name="Lapidus A."/>
            <person name="Barry K."/>
            <person name="Glavina del Rio T."/>
            <person name="Dalin E."/>
            <person name="Tice H."/>
            <person name="Bruce D."/>
            <person name="Pitluck S."/>
            <person name="Lowry S.R."/>
            <person name="Larimer F."/>
            <person name="Land M.L."/>
            <person name="Hauser L."/>
            <person name="Kyrpides N."/>
            <person name="Ivanova N.N."/>
            <person name="Richardson P."/>
        </authorList>
    </citation>
    <scope>NUCLEOTIDE SEQUENCE [LARGE SCALE GENOMIC DNA]</scope>
    <source>
        <strain evidence="11">MP104C</strain>
    </source>
</reference>
<evidence type="ECO:0000256" key="7">
    <source>
        <dbReference type="ARBA" id="ARBA00047820"/>
    </source>
</evidence>
<dbReference type="InterPro" id="IPR004097">
    <property type="entry name" value="DHHA2"/>
</dbReference>
<dbReference type="SMART" id="SM01131">
    <property type="entry name" value="DHHA2"/>
    <property type="match status" value="1"/>
</dbReference>
<evidence type="ECO:0000256" key="3">
    <source>
        <dbReference type="ARBA" id="ARBA00022723"/>
    </source>
</evidence>
<evidence type="ECO:0000259" key="9">
    <source>
        <dbReference type="PROSITE" id="PS51371"/>
    </source>
</evidence>
<dbReference type="InterPro" id="IPR038222">
    <property type="entry name" value="DHHA2_dom_sf"/>
</dbReference>
<feature type="domain" description="CBS" evidence="9">
    <location>
        <begin position="254"/>
        <end position="311"/>
    </location>
</feature>
<dbReference type="GO" id="GO:0004427">
    <property type="term" value="F:inorganic diphosphate phosphatase activity"/>
    <property type="evidence" value="ECO:0007669"/>
    <property type="project" value="UniProtKB-EC"/>
</dbReference>
<dbReference type="RefSeq" id="WP_012301498.1">
    <property type="nucleotide sequence ID" value="NC_010424.1"/>
</dbReference>
<dbReference type="InterPro" id="IPR046342">
    <property type="entry name" value="CBS_dom_sf"/>
</dbReference>
<evidence type="ECO:0000256" key="6">
    <source>
        <dbReference type="ARBA" id="ARBA00032535"/>
    </source>
</evidence>
<keyword evidence="3" id="KW-0479">Metal-binding</keyword>
<evidence type="ECO:0000256" key="5">
    <source>
        <dbReference type="ARBA" id="ARBA00023211"/>
    </source>
</evidence>
<dbReference type="AlphaFoldDB" id="B1I1D4"/>
<dbReference type="Pfam" id="PF07085">
    <property type="entry name" value="DRTGG"/>
    <property type="match status" value="1"/>
</dbReference>
<accession>B1I1D4</accession>
<dbReference type="HOGENOM" id="CLU_025243_1_0_9"/>
<dbReference type="EMBL" id="CP000860">
    <property type="protein sequence ID" value="ACA58906.1"/>
    <property type="molecule type" value="Genomic_DNA"/>
</dbReference>
<comment type="catalytic activity">
    <reaction evidence="7">
        <text>diphosphate + H2O = 2 phosphate + H(+)</text>
        <dbReference type="Rhea" id="RHEA:24576"/>
        <dbReference type="ChEBI" id="CHEBI:15377"/>
        <dbReference type="ChEBI" id="CHEBI:15378"/>
        <dbReference type="ChEBI" id="CHEBI:33019"/>
        <dbReference type="ChEBI" id="CHEBI:43474"/>
        <dbReference type="EC" id="3.6.1.1"/>
    </reaction>
</comment>
<evidence type="ECO:0000313" key="11">
    <source>
        <dbReference type="Proteomes" id="UP000008544"/>
    </source>
</evidence>
<dbReference type="SUPFAM" id="SSF75138">
    <property type="entry name" value="HprK N-terminal domain-like"/>
    <property type="match status" value="1"/>
</dbReference>
<evidence type="ECO:0000256" key="1">
    <source>
        <dbReference type="ARBA" id="ARBA00001936"/>
    </source>
</evidence>
<dbReference type="InterPro" id="IPR001667">
    <property type="entry name" value="DDH_dom"/>
</dbReference>
<dbReference type="eggNOG" id="COG1227">
    <property type="taxonomic scope" value="Bacteria"/>
</dbReference>
<evidence type="ECO:0000256" key="8">
    <source>
        <dbReference type="PROSITE-ProRule" id="PRU00703"/>
    </source>
</evidence>
<proteinExistence type="predicted"/>
<dbReference type="Pfam" id="PF00571">
    <property type="entry name" value="CBS"/>
    <property type="match status" value="2"/>
</dbReference>
<keyword evidence="11" id="KW-1185">Reference proteome</keyword>
<name>B1I1D4_DESAP</name>
<dbReference type="SUPFAM" id="SSF64182">
    <property type="entry name" value="DHH phosphoesterases"/>
    <property type="match status" value="1"/>
</dbReference>
<evidence type="ECO:0000313" key="10">
    <source>
        <dbReference type="EMBL" id="ACA58906.1"/>
    </source>
</evidence>
<reference evidence="10 11" key="2">
    <citation type="journal article" date="2008" name="Science">
        <title>Environmental genomics reveals a single-species ecosystem deep within Earth.</title>
        <authorList>
            <person name="Chivian D."/>
            <person name="Brodie E.L."/>
            <person name="Alm E.J."/>
            <person name="Culley D.E."/>
            <person name="Dehal P.S."/>
            <person name="Desantis T.Z."/>
            <person name="Gihring T.M."/>
            <person name="Lapidus A."/>
            <person name="Lin L.H."/>
            <person name="Lowry S.R."/>
            <person name="Moser D.P."/>
            <person name="Richardson P.M."/>
            <person name="Southam G."/>
            <person name="Wanger G."/>
            <person name="Pratt L.M."/>
            <person name="Andersen G.L."/>
            <person name="Hazen T.C."/>
            <person name="Brockman F.J."/>
            <person name="Arkin A.P."/>
            <person name="Onstott T.C."/>
        </authorList>
    </citation>
    <scope>NUCLEOTIDE SEQUENCE [LARGE SCALE GENOMIC DNA]</scope>
    <source>
        <strain evidence="10 11">MP104C</strain>
    </source>
</reference>
<dbReference type="InterPro" id="IPR000644">
    <property type="entry name" value="CBS_dom"/>
</dbReference>
<dbReference type="GO" id="GO:0046872">
    <property type="term" value="F:metal ion binding"/>
    <property type="evidence" value="ECO:0007669"/>
    <property type="project" value="UniProtKB-KW"/>
</dbReference>
<dbReference type="PANTHER" id="PTHR12112:SF22">
    <property type="entry name" value="MANGANESE-DEPENDENT INORGANIC PYROPHOSPHATASE-RELATED"/>
    <property type="match status" value="1"/>
</dbReference>
<dbReference type="Pfam" id="PF02833">
    <property type="entry name" value="DHHA2"/>
    <property type="match status" value="1"/>
</dbReference>
<dbReference type="EC" id="3.6.1.1" evidence="2"/>
<gene>
    <name evidence="10" type="ordered locus">Daud_0348</name>
</gene>
<dbReference type="InterPro" id="IPR038763">
    <property type="entry name" value="DHH_sf"/>
</dbReference>
<feature type="domain" description="CBS" evidence="9">
    <location>
        <begin position="75"/>
        <end position="132"/>
    </location>
</feature>
<dbReference type="Gene3D" id="3.10.310.20">
    <property type="entry name" value="DHHA2 domain"/>
    <property type="match status" value="1"/>
</dbReference>
<dbReference type="Pfam" id="PF01368">
    <property type="entry name" value="DHH"/>
    <property type="match status" value="1"/>
</dbReference>
<dbReference type="GO" id="GO:0005737">
    <property type="term" value="C:cytoplasm"/>
    <property type="evidence" value="ECO:0007669"/>
    <property type="project" value="InterPro"/>
</dbReference>
<protein>
    <recommendedName>
        <fullName evidence="2">inorganic diphosphatase</fullName>
        <ecNumber evidence="2">3.6.1.1</ecNumber>
    </recommendedName>
    <alternativeName>
        <fullName evidence="6">Pyrophosphate phospho-hydrolase</fullName>
    </alternativeName>
</protein>
<evidence type="ECO:0000256" key="2">
    <source>
        <dbReference type="ARBA" id="ARBA00012146"/>
    </source>
</evidence>
<dbReference type="KEGG" id="dau:Daud_0348"/>
<dbReference type="FunFam" id="3.90.1640.10:FF:000001">
    <property type="entry name" value="Probable manganese-dependent inorganic pyrophosphatase"/>
    <property type="match status" value="1"/>
</dbReference>
<dbReference type="PROSITE" id="PS51371">
    <property type="entry name" value="CBS"/>
    <property type="match status" value="2"/>
</dbReference>
<dbReference type="SMART" id="SM00116">
    <property type="entry name" value="CBS"/>
    <property type="match status" value="2"/>
</dbReference>
<keyword evidence="8" id="KW-0129">CBS domain</keyword>
<dbReference type="Gene3D" id="3.10.580.10">
    <property type="entry name" value="CBS-domain"/>
    <property type="match status" value="1"/>
</dbReference>
<dbReference type="eggNOG" id="COG0517">
    <property type="taxonomic scope" value="Bacteria"/>
</dbReference>
<dbReference type="InterPro" id="IPR028979">
    <property type="entry name" value="Ser_kin/Pase_Hpr-like_N_sf"/>
</dbReference>
<comment type="cofactor">
    <cofactor evidence="1">
        <name>Mn(2+)</name>
        <dbReference type="ChEBI" id="CHEBI:29035"/>
    </cofactor>
</comment>
<dbReference type="Gene3D" id="3.40.1390.20">
    <property type="entry name" value="HprK N-terminal domain-like"/>
    <property type="match status" value="1"/>
</dbReference>
<dbReference type="Gene3D" id="3.90.1640.10">
    <property type="entry name" value="inorganic pyrophosphatase (n-terminal core)"/>
    <property type="match status" value="1"/>
</dbReference>
<dbReference type="NCBIfam" id="NF011443">
    <property type="entry name" value="PRK14869.1-5"/>
    <property type="match status" value="1"/>
</dbReference>
<sequence length="548" mass="59664">MKRKRVLVVGHRSPDSDSVCAAIGYAYFKNILDDTQVYVPCAAGSLNPETEYILERFGLEPPVQVASVAATVADMDLNRPISISPRDSILDAANLIKEKRIRSLPVVDEDGRLLGIVDTLHLAVFFAERLDIEGLSVSPVQLHLLISALQGKVLANTGRVTTLGGDVFVAASQKVSTLNRMKKGDIAILGDRTDIQKDLIKGGCAALIVTGDHAVSEEVLELARRHQVLVISSPYRTFATAQLVNLCRPVSYIMSSNVPVAGLHTTISEVKRQIVESDCRCAMVVDEDDRLIGIITRSDLLDPVQKQVILVDHNEISQAVADIEQADILEIIDHHRLGDISTIKPITVYNEPVGSTCTIVAMQLCLHQVEVPPEIAGALLSGILSDTLLLTLSTTTDKDHVMAHRLSEMAGLNLADYGKELLAVSVTAEGIPAQEIVTLDFKEYHLAGKKIGVNQIMVLDDSEIKSREAEIKGEMEKLCLAGGYDLLALLITNPLSGKGEEIWVEGAEQEIVGRAFGVKVEDGKCFVPRVLSRKKDFIPRIATALRER</sequence>
<evidence type="ECO:0000256" key="4">
    <source>
        <dbReference type="ARBA" id="ARBA00022801"/>
    </source>
</evidence>
<dbReference type="Proteomes" id="UP000008544">
    <property type="component" value="Chromosome"/>
</dbReference>